<dbReference type="RefSeq" id="WP_063243518.1">
    <property type="nucleotide sequence ID" value="NZ_LUKF01000012.1"/>
</dbReference>
<dbReference type="EMBL" id="LUKF01000012">
    <property type="protein sequence ID" value="KYG64540.1"/>
    <property type="molecule type" value="Genomic_DNA"/>
</dbReference>
<evidence type="ECO:0000256" key="1">
    <source>
        <dbReference type="SAM" id="SignalP"/>
    </source>
</evidence>
<sequence>MAFFFFLTFSFLAGAAEPDNFSARHSPNTVVANADINRVVNSVLSLATDQFQARNRCDREKFLQFLEDDLDRNFPKVDNYIYLNAPFAGPKSYEETPLNKFRGYGKVFFSPSVKLEVKGKSFFVGLDKIDHFFSHGYLYWQMAGKKGKLDKEKVQNALQVGIEQENGPWGLKSSGVKSYADLAANYAGLSFWSQLLDGPSPMIVCENGRFVQKRSFDIANYFSEAMDETINCNSYATKEMLSAVEKMTAPWNMECPVKAKACDELKKNYPADVASKILHPRCLGTGDSQLEEASAKTTKDIIDMAGAAVSGGPQYLLFKMFGQNKKHQAQPQGANAGGGQR</sequence>
<dbReference type="OrthoDB" id="5289549at2"/>
<feature type="chain" id="PRO_5013040149" evidence="1">
    <location>
        <begin position="16"/>
        <end position="341"/>
    </location>
</feature>
<protein>
    <submittedName>
        <fullName evidence="2">Uncharacterized protein</fullName>
    </submittedName>
</protein>
<comment type="caution">
    <text evidence="2">The sequence shown here is derived from an EMBL/GenBank/DDBJ whole genome shotgun (WGS) entry which is preliminary data.</text>
</comment>
<proteinExistence type="predicted"/>
<reference evidence="2 3" key="1">
    <citation type="submission" date="2016-03" db="EMBL/GenBank/DDBJ databases">
        <authorList>
            <person name="Ploux O."/>
        </authorList>
    </citation>
    <scope>NUCLEOTIDE SEQUENCE [LARGE SCALE GENOMIC DNA]</scope>
    <source>
        <strain evidence="2 3">BER2</strain>
    </source>
</reference>
<evidence type="ECO:0000313" key="3">
    <source>
        <dbReference type="Proteomes" id="UP000075391"/>
    </source>
</evidence>
<dbReference type="Proteomes" id="UP000075391">
    <property type="component" value="Unassembled WGS sequence"/>
</dbReference>
<feature type="signal peptide" evidence="1">
    <location>
        <begin position="1"/>
        <end position="15"/>
    </location>
</feature>
<gene>
    <name evidence="2" type="ORF">AZI85_03765</name>
</gene>
<dbReference type="AlphaFoldDB" id="A0A150WKP0"/>
<accession>A0A150WKP0</accession>
<evidence type="ECO:0000313" key="2">
    <source>
        <dbReference type="EMBL" id="KYG64540.1"/>
    </source>
</evidence>
<keyword evidence="1" id="KW-0732">Signal</keyword>
<organism evidence="2 3">
    <name type="scientific">Bdellovibrio bacteriovorus</name>
    <dbReference type="NCBI Taxonomy" id="959"/>
    <lineage>
        <taxon>Bacteria</taxon>
        <taxon>Pseudomonadati</taxon>
        <taxon>Bdellovibrionota</taxon>
        <taxon>Bdellovibrionia</taxon>
        <taxon>Bdellovibrionales</taxon>
        <taxon>Pseudobdellovibrionaceae</taxon>
        <taxon>Bdellovibrio</taxon>
    </lineage>
</organism>
<name>A0A150WKP0_BDEBC</name>